<gene>
    <name evidence="1" type="ORF">TEOVI_000853400</name>
</gene>
<protein>
    <submittedName>
        <fullName evidence="1">Uncharacterized protein</fullName>
    </submittedName>
</protein>
<dbReference type="Proteomes" id="UP000195570">
    <property type="component" value="Unassembled WGS sequence"/>
</dbReference>
<dbReference type="EMBL" id="CZPT02000975">
    <property type="protein sequence ID" value="SCU68410.1"/>
    <property type="molecule type" value="Genomic_DNA"/>
</dbReference>
<keyword evidence="2" id="KW-1185">Reference proteome</keyword>
<dbReference type="GeneID" id="92382468"/>
<accession>A0A1G4I8U1</accession>
<evidence type="ECO:0000313" key="2">
    <source>
        <dbReference type="Proteomes" id="UP000195570"/>
    </source>
</evidence>
<evidence type="ECO:0000313" key="1">
    <source>
        <dbReference type="EMBL" id="SCU68410.1"/>
    </source>
</evidence>
<organism evidence="1 2">
    <name type="scientific">Trypanosoma equiperdum</name>
    <dbReference type="NCBI Taxonomy" id="5694"/>
    <lineage>
        <taxon>Eukaryota</taxon>
        <taxon>Discoba</taxon>
        <taxon>Euglenozoa</taxon>
        <taxon>Kinetoplastea</taxon>
        <taxon>Metakinetoplastina</taxon>
        <taxon>Trypanosomatida</taxon>
        <taxon>Trypanosomatidae</taxon>
        <taxon>Trypanosoma</taxon>
    </lineage>
</organism>
<dbReference type="VEuPathDB" id="TriTrypDB:TEOVI_000853400"/>
<dbReference type="RefSeq" id="XP_067079573.1">
    <property type="nucleotide sequence ID" value="XM_067223472.1"/>
</dbReference>
<name>A0A1G4I8U1_TRYEQ</name>
<proteinExistence type="predicted"/>
<comment type="caution">
    <text evidence="1">The sequence shown here is derived from an EMBL/GenBank/DDBJ whole genome shotgun (WGS) entry which is preliminary data.</text>
</comment>
<reference evidence="1" key="1">
    <citation type="submission" date="2016-09" db="EMBL/GenBank/DDBJ databases">
        <authorList>
            <person name="Hebert L."/>
            <person name="Moumen B."/>
        </authorList>
    </citation>
    <scope>NUCLEOTIDE SEQUENCE [LARGE SCALE GENOMIC DNA]</scope>
    <source>
        <strain evidence="1">OVI</strain>
    </source>
</reference>
<dbReference type="AlphaFoldDB" id="A0A1G4I8U1"/>
<sequence length="196" mass="22724">MSRKTYLWFKFAVDIFKAMKADDDIFMTVPLYLKYLEVLPREKLNMGRTGKCFSNLSGVLTWYANGYANTLSRDVATSFANYNQLRLVLSGGFSFRRFANYVDNHVLNEDIMVGTVIRNKVKVADLHMADVPNCHYVSAHKSGEARKLSGTSTIVLHHLKVDDYLWLKKTFWRTEQTMLQMPKLITIDTKWSQFEC</sequence>